<dbReference type="GO" id="GO:0055085">
    <property type="term" value="P:transmembrane transport"/>
    <property type="evidence" value="ECO:0007669"/>
    <property type="project" value="InterPro"/>
</dbReference>
<evidence type="ECO:0000256" key="4">
    <source>
        <dbReference type="ARBA" id="ARBA00022692"/>
    </source>
</evidence>
<comment type="similarity">
    <text evidence="7">Belongs to the binding-protein-dependent transport system permease family.</text>
</comment>
<feature type="transmembrane region" description="Helical" evidence="7">
    <location>
        <begin position="68"/>
        <end position="92"/>
    </location>
</feature>
<dbReference type="CDD" id="cd06261">
    <property type="entry name" value="TM_PBP2"/>
    <property type="match status" value="1"/>
</dbReference>
<dbReference type="Proteomes" id="UP000377798">
    <property type="component" value="Unassembled WGS sequence"/>
</dbReference>
<keyword evidence="6 7" id="KW-0472">Membrane</keyword>
<evidence type="ECO:0000256" key="6">
    <source>
        <dbReference type="ARBA" id="ARBA00023136"/>
    </source>
</evidence>
<evidence type="ECO:0000256" key="1">
    <source>
        <dbReference type="ARBA" id="ARBA00004651"/>
    </source>
</evidence>
<keyword evidence="2 7" id="KW-0813">Transport</keyword>
<feature type="transmembrane region" description="Helical" evidence="7">
    <location>
        <begin position="179"/>
        <end position="201"/>
    </location>
</feature>
<keyword evidence="5 7" id="KW-1133">Transmembrane helix</keyword>
<evidence type="ECO:0000313" key="10">
    <source>
        <dbReference type="Proteomes" id="UP000377798"/>
    </source>
</evidence>
<organism evidence="9 10">
    <name type="scientific">Urinicoccus massiliensis</name>
    <dbReference type="NCBI Taxonomy" id="1723382"/>
    <lineage>
        <taxon>Bacteria</taxon>
        <taxon>Bacillati</taxon>
        <taxon>Bacillota</taxon>
        <taxon>Tissierellia</taxon>
        <taxon>Tissierellales</taxon>
        <taxon>Peptoniphilaceae</taxon>
        <taxon>Urinicoccus</taxon>
    </lineage>
</organism>
<dbReference type="GO" id="GO:0005886">
    <property type="term" value="C:plasma membrane"/>
    <property type="evidence" value="ECO:0007669"/>
    <property type="project" value="UniProtKB-SubCell"/>
</dbReference>
<reference evidence="9 10" key="1">
    <citation type="submission" date="2019-02" db="EMBL/GenBank/DDBJ databases">
        <authorList>
            <consortium name="Pathogen Informatics"/>
        </authorList>
    </citation>
    <scope>NUCLEOTIDE SEQUENCE [LARGE SCALE GENOMIC DNA]</scope>
    <source>
        <strain evidence="9 10">3012STDY7089603</strain>
    </source>
</reference>
<dbReference type="PANTHER" id="PTHR43744">
    <property type="entry name" value="ABC TRANSPORTER PERMEASE PROTEIN MG189-RELATED-RELATED"/>
    <property type="match status" value="1"/>
</dbReference>
<evidence type="ECO:0000313" key="9">
    <source>
        <dbReference type="EMBL" id="VFB17360.1"/>
    </source>
</evidence>
<evidence type="ECO:0000256" key="7">
    <source>
        <dbReference type="RuleBase" id="RU363032"/>
    </source>
</evidence>
<name>A0A8H2MGS2_9FIRM</name>
<sequence>MKTKDRQVLLHLVLVLLVVISLFPIVFALSNSFKSLEESFNNVLSLIPKSPTLSNYLYVFSRLPLFKIIFNTFTIAFIVTTVKIITSVLASYSLVYYDFKGKNFIYLVFLTTMFIPFTVTMIPNYLIVSKLGLTDSIWGVMLPQFADVLGIFLLRQSMRTIPKSIIEVAKIDGVGEGHILLDIILPILRPSMISTAIIFFINSWNEYVWPVLIISSQDHYTLSLALQMFISSEGGTEFPIAMAVSVITMIIPLVLFLLFQRHIISTFISSGVK</sequence>
<dbReference type="PROSITE" id="PS50928">
    <property type="entry name" value="ABC_TM1"/>
    <property type="match status" value="1"/>
</dbReference>
<keyword evidence="4 7" id="KW-0812">Transmembrane</keyword>
<dbReference type="RefSeq" id="WP_034438030.1">
    <property type="nucleotide sequence ID" value="NZ_CAACYI010000001.1"/>
</dbReference>
<proteinExistence type="inferred from homology"/>
<dbReference type="AlphaFoldDB" id="A0A8H2MGS2"/>
<dbReference type="InterPro" id="IPR000515">
    <property type="entry name" value="MetI-like"/>
</dbReference>
<dbReference type="SUPFAM" id="SSF161098">
    <property type="entry name" value="MetI-like"/>
    <property type="match status" value="1"/>
</dbReference>
<feature type="transmembrane region" description="Helical" evidence="7">
    <location>
        <begin position="137"/>
        <end position="154"/>
    </location>
</feature>
<dbReference type="EMBL" id="CAACYI010000001">
    <property type="protein sequence ID" value="VFB17360.1"/>
    <property type="molecule type" value="Genomic_DNA"/>
</dbReference>
<dbReference type="Pfam" id="PF00528">
    <property type="entry name" value="BPD_transp_1"/>
    <property type="match status" value="1"/>
</dbReference>
<keyword evidence="10" id="KW-1185">Reference proteome</keyword>
<feature type="transmembrane region" description="Helical" evidence="7">
    <location>
        <begin position="104"/>
        <end position="125"/>
    </location>
</feature>
<comment type="caution">
    <text evidence="9">The sequence shown here is derived from an EMBL/GenBank/DDBJ whole genome shotgun (WGS) entry which is preliminary data.</text>
</comment>
<evidence type="ECO:0000256" key="5">
    <source>
        <dbReference type="ARBA" id="ARBA00022989"/>
    </source>
</evidence>
<protein>
    <submittedName>
        <fullName evidence="9">Inner membrane ABC transporter permease protein ycjP</fullName>
    </submittedName>
</protein>
<dbReference type="Gene3D" id="1.10.3720.10">
    <property type="entry name" value="MetI-like"/>
    <property type="match status" value="1"/>
</dbReference>
<evidence type="ECO:0000256" key="2">
    <source>
        <dbReference type="ARBA" id="ARBA00022448"/>
    </source>
</evidence>
<evidence type="ECO:0000256" key="3">
    <source>
        <dbReference type="ARBA" id="ARBA00022475"/>
    </source>
</evidence>
<feature type="domain" description="ABC transmembrane type-1" evidence="8">
    <location>
        <begin position="69"/>
        <end position="259"/>
    </location>
</feature>
<keyword evidence="3" id="KW-1003">Cell membrane</keyword>
<dbReference type="PANTHER" id="PTHR43744:SF8">
    <property type="entry name" value="SN-GLYCEROL-3-PHOSPHATE TRANSPORT SYSTEM PERMEASE PROTEIN UGPE"/>
    <property type="match status" value="1"/>
</dbReference>
<dbReference type="InterPro" id="IPR035906">
    <property type="entry name" value="MetI-like_sf"/>
</dbReference>
<comment type="subcellular location">
    <subcellularLocation>
        <location evidence="1 7">Cell membrane</location>
        <topology evidence="1 7">Multi-pass membrane protein</topology>
    </subcellularLocation>
</comment>
<gene>
    <name evidence="9" type="primary">ycjP</name>
    <name evidence="9" type="ORF">NCTC13150_01949</name>
</gene>
<feature type="transmembrane region" description="Helical" evidence="7">
    <location>
        <begin position="238"/>
        <end position="259"/>
    </location>
</feature>
<evidence type="ECO:0000259" key="8">
    <source>
        <dbReference type="PROSITE" id="PS50928"/>
    </source>
</evidence>
<accession>A0A8H2MGS2</accession>